<keyword evidence="2" id="KW-0805">Transcription regulation</keyword>
<evidence type="ECO:0000313" key="8">
    <source>
        <dbReference type="Proteomes" id="UP001595967"/>
    </source>
</evidence>
<evidence type="ECO:0000256" key="1">
    <source>
        <dbReference type="ARBA" id="ARBA00010641"/>
    </source>
</evidence>
<dbReference type="EMBL" id="JBHSEW010000001">
    <property type="protein sequence ID" value="MFC4620986.1"/>
    <property type="molecule type" value="Genomic_DNA"/>
</dbReference>
<dbReference type="PANTHER" id="PTHR43133">
    <property type="entry name" value="RNA POLYMERASE ECF-TYPE SIGMA FACTO"/>
    <property type="match status" value="1"/>
</dbReference>
<dbReference type="Pfam" id="PF04542">
    <property type="entry name" value="Sigma70_r2"/>
    <property type="match status" value="1"/>
</dbReference>
<comment type="caution">
    <text evidence="7">The sequence shown here is derived from an EMBL/GenBank/DDBJ whole genome shotgun (WGS) entry which is preliminary data.</text>
</comment>
<sequence>MGTAETALEQGVRSLYIDHHGWLQGWLRRKLGNACDAADLAHDTFVRVMVSRRLPAQMGDEPRALLTHIAKGLVIDHWRRQDVERAYLDALAYLPEPEVPSPEARLLILEALHRIDAMLASLPIRTRHIFVLAQIDGLTYQQVADQLGTSLITVKRHMRTAFAACLTLA</sequence>
<evidence type="ECO:0000259" key="6">
    <source>
        <dbReference type="Pfam" id="PF08281"/>
    </source>
</evidence>
<reference evidence="8" key="1">
    <citation type="journal article" date="2019" name="Int. J. Syst. Evol. Microbiol.">
        <title>The Global Catalogue of Microorganisms (GCM) 10K type strain sequencing project: providing services to taxonomists for standard genome sequencing and annotation.</title>
        <authorList>
            <consortium name="The Broad Institute Genomics Platform"/>
            <consortium name="The Broad Institute Genome Sequencing Center for Infectious Disease"/>
            <person name="Wu L."/>
            <person name="Ma J."/>
        </authorList>
    </citation>
    <scope>NUCLEOTIDE SEQUENCE [LARGE SCALE GENOMIC DNA]</scope>
    <source>
        <strain evidence="8">JCM 11650</strain>
    </source>
</reference>
<dbReference type="InterPro" id="IPR014284">
    <property type="entry name" value="RNA_pol_sigma-70_dom"/>
</dbReference>
<dbReference type="RefSeq" id="WP_377723491.1">
    <property type="nucleotide sequence ID" value="NZ_JBHSEW010000001.1"/>
</dbReference>
<gene>
    <name evidence="7" type="ORF">ACFO3A_01965</name>
</gene>
<dbReference type="InterPro" id="IPR013324">
    <property type="entry name" value="RNA_pol_sigma_r3/r4-like"/>
</dbReference>
<keyword evidence="4" id="KW-0804">Transcription</keyword>
<dbReference type="InterPro" id="IPR013325">
    <property type="entry name" value="RNA_pol_sigma_r2"/>
</dbReference>
<dbReference type="InterPro" id="IPR013249">
    <property type="entry name" value="RNA_pol_sigma70_r4_t2"/>
</dbReference>
<dbReference type="InterPro" id="IPR007627">
    <property type="entry name" value="RNA_pol_sigma70_r2"/>
</dbReference>
<dbReference type="Gene3D" id="1.10.10.10">
    <property type="entry name" value="Winged helix-like DNA-binding domain superfamily/Winged helix DNA-binding domain"/>
    <property type="match status" value="1"/>
</dbReference>
<dbReference type="InterPro" id="IPR036388">
    <property type="entry name" value="WH-like_DNA-bd_sf"/>
</dbReference>
<feature type="domain" description="RNA polymerase sigma-70 region 2" evidence="5">
    <location>
        <begin position="15"/>
        <end position="82"/>
    </location>
</feature>
<evidence type="ECO:0000256" key="4">
    <source>
        <dbReference type="ARBA" id="ARBA00023163"/>
    </source>
</evidence>
<dbReference type="PANTHER" id="PTHR43133:SF63">
    <property type="entry name" value="RNA POLYMERASE SIGMA FACTOR FECI-RELATED"/>
    <property type="match status" value="1"/>
</dbReference>
<dbReference type="NCBIfam" id="NF009180">
    <property type="entry name" value="PRK12528.1"/>
    <property type="match status" value="1"/>
</dbReference>
<keyword evidence="8" id="KW-1185">Reference proteome</keyword>
<proteinExistence type="inferred from homology"/>
<organism evidence="7 8">
    <name type="scientific">Comamonas nitrativorans</name>
    <dbReference type="NCBI Taxonomy" id="108437"/>
    <lineage>
        <taxon>Bacteria</taxon>
        <taxon>Pseudomonadati</taxon>
        <taxon>Pseudomonadota</taxon>
        <taxon>Betaproteobacteria</taxon>
        <taxon>Burkholderiales</taxon>
        <taxon>Comamonadaceae</taxon>
        <taxon>Comamonas</taxon>
    </lineage>
</organism>
<keyword evidence="3" id="KW-0731">Sigma factor</keyword>
<feature type="domain" description="RNA polymerase sigma factor 70 region 4 type 2" evidence="6">
    <location>
        <begin position="113"/>
        <end position="165"/>
    </location>
</feature>
<name>A0ABV9GVT1_9BURK</name>
<evidence type="ECO:0000313" key="7">
    <source>
        <dbReference type="EMBL" id="MFC4620986.1"/>
    </source>
</evidence>
<dbReference type="Proteomes" id="UP001595967">
    <property type="component" value="Unassembled WGS sequence"/>
</dbReference>
<dbReference type="SUPFAM" id="SSF88946">
    <property type="entry name" value="Sigma2 domain of RNA polymerase sigma factors"/>
    <property type="match status" value="1"/>
</dbReference>
<comment type="similarity">
    <text evidence="1">Belongs to the sigma-70 factor family. ECF subfamily.</text>
</comment>
<protein>
    <submittedName>
        <fullName evidence="7">Sigma-70 family RNA polymerase sigma factor</fullName>
    </submittedName>
</protein>
<evidence type="ECO:0000256" key="3">
    <source>
        <dbReference type="ARBA" id="ARBA00023082"/>
    </source>
</evidence>
<dbReference type="Gene3D" id="1.10.1740.10">
    <property type="match status" value="1"/>
</dbReference>
<evidence type="ECO:0000256" key="2">
    <source>
        <dbReference type="ARBA" id="ARBA00023015"/>
    </source>
</evidence>
<dbReference type="NCBIfam" id="TIGR02937">
    <property type="entry name" value="sigma70-ECF"/>
    <property type="match status" value="1"/>
</dbReference>
<dbReference type="InterPro" id="IPR039425">
    <property type="entry name" value="RNA_pol_sigma-70-like"/>
</dbReference>
<dbReference type="SUPFAM" id="SSF88659">
    <property type="entry name" value="Sigma3 and sigma4 domains of RNA polymerase sigma factors"/>
    <property type="match status" value="1"/>
</dbReference>
<accession>A0ABV9GVT1</accession>
<dbReference type="Pfam" id="PF08281">
    <property type="entry name" value="Sigma70_r4_2"/>
    <property type="match status" value="1"/>
</dbReference>
<evidence type="ECO:0000259" key="5">
    <source>
        <dbReference type="Pfam" id="PF04542"/>
    </source>
</evidence>